<dbReference type="AlphaFoldDB" id="A0A517L2Q5"/>
<dbReference type="EMBL" id="CP042188">
    <property type="protein sequence ID" value="QDS69924.1"/>
    <property type="molecule type" value="Genomic_DNA"/>
</dbReference>
<keyword evidence="1" id="KW-0732">Signal</keyword>
<gene>
    <name evidence="2" type="ORF">FKW77_001544</name>
</gene>
<evidence type="ECO:0000256" key="1">
    <source>
        <dbReference type="SAM" id="SignalP"/>
    </source>
</evidence>
<proteinExistence type="predicted"/>
<sequence>MTRLISNLALPLLFLLALVQAGWIQEAWSITQLTTHFMGKNSGLGDGTWPPASGFSSTASFILRQSFRRGPSVGGMFRESAKPMHNDVHCSATWTPNRVGRSVVDAGKMPEGWIMCEEGRNASLSMRFRFRNLTEGVSANPTGFGMEVGVVGTEESWVVPFATDANIPDVNNVTDPYGWLICAGAEPLSGVHCQLEGQVTKYGYNMLKPSTIMSNQTSDTQSFDRRSGSRVPEQSIKQATVKQLSPIQFRITNMHDSVSCQNEINFDIVHSSLSHCSLKWPCSKTPATKSKDNVELHGNCTQPRYSFTIDTVGKASVDNGIPKLQWPLKTFHLTVHNATCADRFEYHVLSGLDVAVVEDQSACRDGGCSWFVGDGSNWPEYEGFVWKGYKCTSY</sequence>
<reference evidence="2 3" key="1">
    <citation type="submission" date="2019-07" db="EMBL/GenBank/DDBJ databases">
        <title>Finished genome of Venturia effusa.</title>
        <authorList>
            <person name="Young C.A."/>
            <person name="Cox M.P."/>
            <person name="Ganley A.R.D."/>
            <person name="David W.J."/>
        </authorList>
    </citation>
    <scope>NUCLEOTIDE SEQUENCE [LARGE SCALE GENOMIC DNA]</scope>
    <source>
        <strain evidence="3">albino</strain>
    </source>
</reference>
<feature type="chain" id="PRO_5021770330" description="Ubiquitin 3 binding protein But2 C-terminal domain-containing protein" evidence="1">
    <location>
        <begin position="22"/>
        <end position="394"/>
    </location>
</feature>
<evidence type="ECO:0000313" key="2">
    <source>
        <dbReference type="EMBL" id="QDS69924.1"/>
    </source>
</evidence>
<accession>A0A517L2Q5</accession>
<protein>
    <recommendedName>
        <fullName evidence="4">Ubiquitin 3 binding protein But2 C-terminal domain-containing protein</fullName>
    </recommendedName>
</protein>
<evidence type="ECO:0008006" key="4">
    <source>
        <dbReference type="Google" id="ProtNLM"/>
    </source>
</evidence>
<keyword evidence="3" id="KW-1185">Reference proteome</keyword>
<dbReference type="Proteomes" id="UP000316270">
    <property type="component" value="Chromosome 4"/>
</dbReference>
<feature type="signal peptide" evidence="1">
    <location>
        <begin position="1"/>
        <end position="21"/>
    </location>
</feature>
<organism evidence="2 3">
    <name type="scientific">Venturia effusa</name>
    <dbReference type="NCBI Taxonomy" id="50376"/>
    <lineage>
        <taxon>Eukaryota</taxon>
        <taxon>Fungi</taxon>
        <taxon>Dikarya</taxon>
        <taxon>Ascomycota</taxon>
        <taxon>Pezizomycotina</taxon>
        <taxon>Dothideomycetes</taxon>
        <taxon>Pleosporomycetidae</taxon>
        <taxon>Venturiales</taxon>
        <taxon>Venturiaceae</taxon>
        <taxon>Venturia</taxon>
    </lineage>
</organism>
<dbReference type="OrthoDB" id="3922703at2759"/>
<evidence type="ECO:0000313" key="3">
    <source>
        <dbReference type="Proteomes" id="UP000316270"/>
    </source>
</evidence>
<name>A0A517L2Q5_9PEZI</name>